<dbReference type="Proteomes" id="UP000251197">
    <property type="component" value="Unassembled WGS sequence"/>
</dbReference>
<accession>A0A2X3IFP0</accession>
<sequence length="88" mass="9277">MADTGQTPALRGLSNRNSTMMGGMTMQYTTPVGAFSATIAGDTLGVSNGVVANSAYIAMAQWGDFTLVPEAGMDFSKRAKYALLLRHL</sequence>
<organism evidence="1 2">
    <name type="scientific">Cedecea neteri</name>
    <dbReference type="NCBI Taxonomy" id="158822"/>
    <lineage>
        <taxon>Bacteria</taxon>
        <taxon>Pseudomonadati</taxon>
        <taxon>Pseudomonadota</taxon>
        <taxon>Gammaproteobacteria</taxon>
        <taxon>Enterobacterales</taxon>
        <taxon>Enterobacteriaceae</taxon>
        <taxon>Cedecea</taxon>
    </lineage>
</organism>
<proteinExistence type="predicted"/>
<protein>
    <submittedName>
        <fullName evidence="1">MltA-interacting protein</fullName>
    </submittedName>
</protein>
<dbReference type="AlphaFoldDB" id="A0A2X3IFP0"/>
<reference evidence="1 2" key="1">
    <citation type="submission" date="2018-06" db="EMBL/GenBank/DDBJ databases">
        <authorList>
            <consortium name="Pathogen Informatics"/>
            <person name="Doyle S."/>
        </authorList>
    </citation>
    <scope>NUCLEOTIDE SEQUENCE [LARGE SCALE GENOMIC DNA]</scope>
    <source>
        <strain evidence="1 2">NCTC12120</strain>
    </source>
</reference>
<name>A0A2X3IFP0_9ENTR</name>
<evidence type="ECO:0000313" key="1">
    <source>
        <dbReference type="EMBL" id="SQC91288.1"/>
    </source>
</evidence>
<dbReference type="EMBL" id="UAVU01000007">
    <property type="protein sequence ID" value="SQC91288.1"/>
    <property type="molecule type" value="Genomic_DNA"/>
</dbReference>
<gene>
    <name evidence="1" type="primary">mipA_1</name>
    <name evidence="1" type="ORF">NCTC12120_04441</name>
</gene>
<dbReference type="InterPro" id="IPR010583">
    <property type="entry name" value="MipA"/>
</dbReference>
<dbReference type="Pfam" id="PF06629">
    <property type="entry name" value="MipA"/>
    <property type="match status" value="1"/>
</dbReference>
<evidence type="ECO:0000313" key="2">
    <source>
        <dbReference type="Proteomes" id="UP000251197"/>
    </source>
</evidence>